<accession>A0A1I0JBC1</accession>
<dbReference type="EMBL" id="FOHW01000052">
    <property type="protein sequence ID" value="SEU07086.1"/>
    <property type="molecule type" value="Genomic_DNA"/>
</dbReference>
<keyword evidence="1" id="KW-0223">Dioxygenase</keyword>
<dbReference type="SUPFAM" id="SSF51197">
    <property type="entry name" value="Clavaminate synthase-like"/>
    <property type="match status" value="1"/>
</dbReference>
<name>A0A1I0JBC1_9PSED</name>
<organism evidence="1 2">
    <name type="scientific">Pseudomonas graminis</name>
    <dbReference type="NCBI Taxonomy" id="158627"/>
    <lineage>
        <taxon>Bacteria</taxon>
        <taxon>Pseudomonadati</taxon>
        <taxon>Pseudomonadota</taxon>
        <taxon>Gammaproteobacteria</taxon>
        <taxon>Pseudomonadales</taxon>
        <taxon>Pseudomonadaceae</taxon>
        <taxon>Pseudomonas</taxon>
    </lineage>
</organism>
<dbReference type="Pfam" id="PF05721">
    <property type="entry name" value="PhyH"/>
    <property type="match status" value="1"/>
</dbReference>
<sequence length="282" mass="31192">MNAAMHDSVKSLDALIPRLSSEAFDVDVFRKTGVFVVRNAVPRDVVDAWQNEWQSFYGAVLEKGRDVNRANPVSLNEQLPEGLAHMYREPVFATALKPLMGEHIALYNHRFVIKDALSANKVFLHQDSCYHAGHLNKCSVFVAISAVNKDNGGMTFHVGSHVLGLLGDAGEIDPASFDVQWPTVTPELAPGDFVIMDSRLWHESGPNVSGVDRIMADMILQPADDPTGQELICGEWQTDVFFSPKNITRHFVNSRILKIVKYEKELAQLKAEAAHIAGGTTE</sequence>
<protein>
    <submittedName>
        <fullName evidence="1">Phytanoyl-CoA dioxygenase (PhyH)</fullName>
    </submittedName>
</protein>
<dbReference type="Gene3D" id="2.60.120.620">
    <property type="entry name" value="q2cbj1_9rhob like domain"/>
    <property type="match status" value="1"/>
</dbReference>
<dbReference type="GO" id="GO:0005506">
    <property type="term" value="F:iron ion binding"/>
    <property type="evidence" value="ECO:0007669"/>
    <property type="project" value="UniProtKB-ARBA"/>
</dbReference>
<reference evidence="1 2" key="1">
    <citation type="submission" date="2016-10" db="EMBL/GenBank/DDBJ databases">
        <authorList>
            <person name="de Groot N.N."/>
        </authorList>
    </citation>
    <scope>NUCLEOTIDE SEQUENCE [LARGE SCALE GENOMIC DNA]</scope>
    <source>
        <strain evidence="1 2">DSM 11363</strain>
    </source>
</reference>
<gene>
    <name evidence="1" type="ORF">SAMN05216197_1526</name>
</gene>
<proteinExistence type="predicted"/>
<dbReference type="GO" id="GO:0016706">
    <property type="term" value="F:2-oxoglutarate-dependent dioxygenase activity"/>
    <property type="evidence" value="ECO:0007669"/>
    <property type="project" value="UniProtKB-ARBA"/>
</dbReference>
<keyword evidence="1" id="KW-0560">Oxidoreductase</keyword>
<dbReference type="Proteomes" id="UP000182332">
    <property type="component" value="Unassembled WGS sequence"/>
</dbReference>
<dbReference type="AlphaFoldDB" id="A0A1I0JBC1"/>
<evidence type="ECO:0000313" key="1">
    <source>
        <dbReference type="EMBL" id="SEU07086.1"/>
    </source>
</evidence>
<dbReference type="PANTHER" id="PTHR20883:SF46">
    <property type="entry name" value="PHYTANOYL-COA HYDROXYLASE"/>
    <property type="match status" value="1"/>
</dbReference>
<dbReference type="PANTHER" id="PTHR20883">
    <property type="entry name" value="PHYTANOYL-COA DIOXYGENASE DOMAIN CONTAINING 1"/>
    <property type="match status" value="1"/>
</dbReference>
<evidence type="ECO:0000313" key="2">
    <source>
        <dbReference type="Proteomes" id="UP000182332"/>
    </source>
</evidence>
<dbReference type="InterPro" id="IPR008775">
    <property type="entry name" value="Phytyl_CoA_dOase-like"/>
</dbReference>